<sequence>MLRIAVFVMTFLAVLVFGLKAPIPGYAVEEITWEVQAFADGAKVSLTGTVEQVYDKLIKINPDFSFNDINVTDTATKLGAAENRVSCGNNGHPDWVGANELAILWGITYLQNLAGQPSNGPGPGACGRVSCSWKSAIWWCNDNDHTYTLGSWSDIAQCANEIRDTCWPGPYGDSEGTDDTHLVGINFQEGGWNCIVRRDEDNC</sequence>
<evidence type="ECO:0000256" key="1">
    <source>
        <dbReference type="SAM" id="SignalP"/>
    </source>
</evidence>
<dbReference type="Proteomes" id="UP001283341">
    <property type="component" value="Unassembled WGS sequence"/>
</dbReference>
<accession>A0AAE0HZT9</accession>
<feature type="chain" id="PRO_5041955618" evidence="1">
    <location>
        <begin position="19"/>
        <end position="203"/>
    </location>
</feature>
<dbReference type="PANTHER" id="PTHR35605:SF1">
    <property type="entry name" value="ECP2 EFFECTOR PROTEIN DOMAIN-CONTAINING PROTEIN-RELATED"/>
    <property type="match status" value="1"/>
</dbReference>
<keyword evidence="3" id="KW-1185">Reference proteome</keyword>
<evidence type="ECO:0000313" key="3">
    <source>
        <dbReference type="Proteomes" id="UP001283341"/>
    </source>
</evidence>
<evidence type="ECO:0000313" key="2">
    <source>
        <dbReference type="EMBL" id="KAK3315865.1"/>
    </source>
</evidence>
<reference evidence="2" key="2">
    <citation type="submission" date="2023-06" db="EMBL/GenBank/DDBJ databases">
        <authorList>
            <consortium name="Lawrence Berkeley National Laboratory"/>
            <person name="Haridas S."/>
            <person name="Hensen N."/>
            <person name="Bonometti L."/>
            <person name="Westerberg I."/>
            <person name="Brannstrom I.O."/>
            <person name="Guillou S."/>
            <person name="Cros-Aarteil S."/>
            <person name="Calhoun S."/>
            <person name="Kuo A."/>
            <person name="Mondo S."/>
            <person name="Pangilinan J."/>
            <person name="Riley R."/>
            <person name="Labutti K."/>
            <person name="Andreopoulos B."/>
            <person name="Lipzen A."/>
            <person name="Chen C."/>
            <person name="Yanf M."/>
            <person name="Daum C."/>
            <person name="Ng V."/>
            <person name="Clum A."/>
            <person name="Steindorff A."/>
            <person name="Ohm R."/>
            <person name="Martin F."/>
            <person name="Silar P."/>
            <person name="Natvig D."/>
            <person name="Lalanne C."/>
            <person name="Gautier V."/>
            <person name="Ament-Velasquez S.L."/>
            <person name="Kruys A."/>
            <person name="Hutchinson M.I."/>
            <person name="Powell A.J."/>
            <person name="Barry K."/>
            <person name="Miller A.N."/>
            <person name="Grigoriev I.V."/>
            <person name="Debuchy R."/>
            <person name="Gladieux P."/>
            <person name="Thoren M.H."/>
            <person name="Johannesson H."/>
        </authorList>
    </citation>
    <scope>NUCLEOTIDE SEQUENCE</scope>
    <source>
        <strain evidence="2">CBS 118394</strain>
    </source>
</reference>
<keyword evidence="1" id="KW-0732">Signal</keyword>
<name>A0AAE0HZT9_9PEZI</name>
<reference evidence="2" key="1">
    <citation type="journal article" date="2023" name="Mol. Phylogenet. Evol.">
        <title>Genome-scale phylogeny and comparative genomics of the fungal order Sordariales.</title>
        <authorList>
            <person name="Hensen N."/>
            <person name="Bonometti L."/>
            <person name="Westerberg I."/>
            <person name="Brannstrom I.O."/>
            <person name="Guillou S."/>
            <person name="Cros-Aarteil S."/>
            <person name="Calhoun S."/>
            <person name="Haridas S."/>
            <person name="Kuo A."/>
            <person name="Mondo S."/>
            <person name="Pangilinan J."/>
            <person name="Riley R."/>
            <person name="LaButti K."/>
            <person name="Andreopoulos B."/>
            <person name="Lipzen A."/>
            <person name="Chen C."/>
            <person name="Yan M."/>
            <person name="Daum C."/>
            <person name="Ng V."/>
            <person name="Clum A."/>
            <person name="Steindorff A."/>
            <person name="Ohm R.A."/>
            <person name="Martin F."/>
            <person name="Silar P."/>
            <person name="Natvig D.O."/>
            <person name="Lalanne C."/>
            <person name="Gautier V."/>
            <person name="Ament-Velasquez S.L."/>
            <person name="Kruys A."/>
            <person name="Hutchinson M.I."/>
            <person name="Powell A.J."/>
            <person name="Barry K."/>
            <person name="Miller A.N."/>
            <person name="Grigoriev I.V."/>
            <person name="Debuchy R."/>
            <person name="Gladieux P."/>
            <person name="Hiltunen Thoren M."/>
            <person name="Johannesson H."/>
        </authorList>
    </citation>
    <scope>NUCLEOTIDE SEQUENCE</scope>
    <source>
        <strain evidence="2">CBS 118394</strain>
    </source>
</reference>
<proteinExistence type="predicted"/>
<comment type="caution">
    <text evidence="2">The sequence shown here is derived from an EMBL/GenBank/DDBJ whole genome shotgun (WGS) entry which is preliminary data.</text>
</comment>
<organism evidence="2 3">
    <name type="scientific">Apodospora peruviana</name>
    <dbReference type="NCBI Taxonomy" id="516989"/>
    <lineage>
        <taxon>Eukaryota</taxon>
        <taxon>Fungi</taxon>
        <taxon>Dikarya</taxon>
        <taxon>Ascomycota</taxon>
        <taxon>Pezizomycotina</taxon>
        <taxon>Sordariomycetes</taxon>
        <taxon>Sordariomycetidae</taxon>
        <taxon>Sordariales</taxon>
        <taxon>Lasiosphaeriaceae</taxon>
        <taxon>Apodospora</taxon>
    </lineage>
</organism>
<protein>
    <submittedName>
        <fullName evidence="2">Uncharacterized protein</fullName>
    </submittedName>
</protein>
<dbReference type="PANTHER" id="PTHR35605">
    <property type="entry name" value="ECP2 EFFECTOR PROTEIN DOMAIN-CONTAINING PROTEIN-RELATED"/>
    <property type="match status" value="1"/>
</dbReference>
<dbReference type="EMBL" id="JAUEDM010000005">
    <property type="protein sequence ID" value="KAK3315865.1"/>
    <property type="molecule type" value="Genomic_DNA"/>
</dbReference>
<dbReference type="AlphaFoldDB" id="A0AAE0HZT9"/>
<feature type="signal peptide" evidence="1">
    <location>
        <begin position="1"/>
        <end position="18"/>
    </location>
</feature>
<gene>
    <name evidence="2" type="ORF">B0H66DRAFT_592148</name>
</gene>